<evidence type="ECO:0000259" key="3">
    <source>
        <dbReference type="Pfam" id="PF18915"/>
    </source>
</evidence>
<feature type="transmembrane region" description="Helical" evidence="2">
    <location>
        <begin position="178"/>
        <end position="199"/>
    </location>
</feature>
<feature type="domain" description="DUF5667" evidence="3">
    <location>
        <begin position="203"/>
        <end position="284"/>
    </location>
</feature>
<feature type="compositionally biased region" description="Pro residues" evidence="1">
    <location>
        <begin position="461"/>
        <end position="481"/>
    </location>
</feature>
<dbReference type="Pfam" id="PF18915">
    <property type="entry name" value="DUF5667"/>
    <property type="match status" value="1"/>
</dbReference>
<keyword evidence="2" id="KW-0812">Transmembrane</keyword>
<feature type="compositionally biased region" description="Low complexity" evidence="1">
    <location>
        <begin position="77"/>
        <end position="90"/>
    </location>
</feature>
<organism evidence="4 5">
    <name type="scientific">Pseudonocardia aurantiaca</name>
    <dbReference type="NCBI Taxonomy" id="75290"/>
    <lineage>
        <taxon>Bacteria</taxon>
        <taxon>Bacillati</taxon>
        <taxon>Actinomycetota</taxon>
        <taxon>Actinomycetes</taxon>
        <taxon>Pseudonocardiales</taxon>
        <taxon>Pseudonocardiaceae</taxon>
        <taxon>Pseudonocardia</taxon>
    </lineage>
</organism>
<accession>A0ABW4FVB3</accession>
<protein>
    <submittedName>
        <fullName evidence="4">DUF5667 domain-containing protein</fullName>
    </submittedName>
</protein>
<dbReference type="RefSeq" id="WP_343984736.1">
    <property type="nucleotide sequence ID" value="NZ_BAAAJG010000025.1"/>
</dbReference>
<gene>
    <name evidence="4" type="ORF">ACFSCY_33150</name>
</gene>
<dbReference type="Proteomes" id="UP001597145">
    <property type="component" value="Unassembled WGS sequence"/>
</dbReference>
<keyword evidence="2" id="KW-0472">Membrane</keyword>
<feature type="compositionally biased region" description="Low complexity" evidence="1">
    <location>
        <begin position="134"/>
        <end position="147"/>
    </location>
</feature>
<reference evidence="5" key="1">
    <citation type="journal article" date="2019" name="Int. J. Syst. Evol. Microbiol.">
        <title>The Global Catalogue of Microorganisms (GCM) 10K type strain sequencing project: providing services to taxonomists for standard genome sequencing and annotation.</title>
        <authorList>
            <consortium name="The Broad Institute Genomics Platform"/>
            <consortium name="The Broad Institute Genome Sequencing Center for Infectious Disease"/>
            <person name="Wu L."/>
            <person name="Ma J."/>
        </authorList>
    </citation>
    <scope>NUCLEOTIDE SEQUENCE [LARGE SCALE GENOMIC DNA]</scope>
    <source>
        <strain evidence="5">JCM 12165</strain>
    </source>
</reference>
<feature type="compositionally biased region" description="Low complexity" evidence="1">
    <location>
        <begin position="436"/>
        <end position="446"/>
    </location>
</feature>
<sequence>MPAGQGKDAERFAAAVEQGTPLGFAGDDELARELEIVAMLRSAGPAFTPDPDAKARARQRLMALVAEQGEQRGSGRATVAPPTPEETTAPMGRVLEASFPTPRAEVDTAAETTQLAPVTPGQPVAEDEVDEAAETTPTTPTAAPSGRPGRRARHSVANRPAGRARSSRRPAPSMRRRVVLVGTAALVMMLALTGGGVLASRNALPGDTLYALKRVAESAELALTFDEAAKAERHLEIAGTRLSEVEQLVARDTQVTDPEVYRAAIQEFDTATGEGSQLLLTAAQSGGDTGQLDSLHTWVAEQSARLTQLRPALPVPAAANADGSIQLLDLLLGRTEALGARSACSESGAGGNLLGPVPAEGDCTPRSVNQSGPDTPNPGRTGNPATPGSRTPAPSGTEAPSGTPSQTPSGEQPGLLPDLGLNGPSSGGSEDGESEGGSSPTESKAPGPGGAGAGGVNVPLPLLPPVTLPPLLPGMPPITIG</sequence>
<keyword evidence="5" id="KW-1185">Reference proteome</keyword>
<evidence type="ECO:0000256" key="2">
    <source>
        <dbReference type="SAM" id="Phobius"/>
    </source>
</evidence>
<proteinExistence type="predicted"/>
<feature type="compositionally biased region" description="Low complexity" evidence="1">
    <location>
        <begin position="159"/>
        <end position="173"/>
    </location>
</feature>
<feature type="compositionally biased region" description="Low complexity" evidence="1">
    <location>
        <begin position="413"/>
        <end position="428"/>
    </location>
</feature>
<evidence type="ECO:0000256" key="1">
    <source>
        <dbReference type="SAM" id="MobiDB-lite"/>
    </source>
</evidence>
<evidence type="ECO:0000313" key="5">
    <source>
        <dbReference type="Proteomes" id="UP001597145"/>
    </source>
</evidence>
<comment type="caution">
    <text evidence="4">The sequence shown here is derived from an EMBL/GenBank/DDBJ whole genome shotgun (WGS) entry which is preliminary data.</text>
</comment>
<evidence type="ECO:0000313" key="4">
    <source>
        <dbReference type="EMBL" id="MFD1534275.1"/>
    </source>
</evidence>
<feature type="region of interest" description="Disordered" evidence="1">
    <location>
        <begin position="66"/>
        <end position="174"/>
    </location>
</feature>
<name>A0ABW4FVB3_9PSEU</name>
<feature type="region of interest" description="Disordered" evidence="1">
    <location>
        <begin position="343"/>
        <end position="481"/>
    </location>
</feature>
<feature type="compositionally biased region" description="Polar residues" evidence="1">
    <location>
        <begin position="366"/>
        <end position="410"/>
    </location>
</feature>
<dbReference type="EMBL" id="JBHUCP010000033">
    <property type="protein sequence ID" value="MFD1534275.1"/>
    <property type="molecule type" value="Genomic_DNA"/>
</dbReference>
<keyword evidence="2" id="KW-1133">Transmembrane helix</keyword>
<dbReference type="InterPro" id="IPR043725">
    <property type="entry name" value="DUF5667"/>
</dbReference>